<dbReference type="PANTHER" id="PTHR30373">
    <property type="entry name" value="UPF0603 PROTEIN YGCG"/>
    <property type="match status" value="1"/>
</dbReference>
<proteinExistence type="predicted"/>
<evidence type="ECO:0000313" key="4">
    <source>
        <dbReference type="EMBL" id="BDA80818.1"/>
    </source>
</evidence>
<dbReference type="Proteomes" id="UP000245263">
    <property type="component" value="Chromosome 2"/>
</dbReference>
<feature type="domain" description="TPM" evidence="3">
    <location>
        <begin position="40"/>
        <end position="162"/>
    </location>
</feature>
<feature type="transmembrane region" description="Helical" evidence="1">
    <location>
        <begin position="255"/>
        <end position="274"/>
    </location>
</feature>
<keyword evidence="2" id="KW-0732">Signal</keyword>
<evidence type="ECO:0000313" key="5">
    <source>
        <dbReference type="Proteomes" id="UP000245263"/>
    </source>
</evidence>
<organism evidence="4 5">
    <name type="scientific">Leptospira kobayashii</name>
    <dbReference type="NCBI Taxonomy" id="1917830"/>
    <lineage>
        <taxon>Bacteria</taxon>
        <taxon>Pseudomonadati</taxon>
        <taxon>Spirochaetota</taxon>
        <taxon>Spirochaetia</taxon>
        <taxon>Leptospirales</taxon>
        <taxon>Leptospiraceae</taxon>
        <taxon>Leptospira</taxon>
    </lineage>
</organism>
<evidence type="ECO:0000256" key="2">
    <source>
        <dbReference type="SAM" id="SignalP"/>
    </source>
</evidence>
<reference evidence="4 5" key="1">
    <citation type="submission" date="2021-08" db="EMBL/GenBank/DDBJ databases">
        <title>Complete genome sequence of Leptospira kobayashii strain E30.</title>
        <authorList>
            <person name="Nakao R."/>
            <person name="Nakamura S."/>
            <person name="Masuzawa T."/>
            <person name="Koizumi N."/>
        </authorList>
    </citation>
    <scope>NUCLEOTIDE SEQUENCE [LARGE SCALE GENOMIC DNA]</scope>
    <source>
        <strain evidence="4 5">E30</strain>
    </source>
</reference>
<protein>
    <recommendedName>
        <fullName evidence="3">TPM domain-containing protein</fullName>
    </recommendedName>
</protein>
<evidence type="ECO:0000259" key="3">
    <source>
        <dbReference type="Pfam" id="PF04536"/>
    </source>
</evidence>
<dbReference type="InterPro" id="IPR007621">
    <property type="entry name" value="TPM_dom"/>
</dbReference>
<feature type="transmembrane region" description="Helical" evidence="1">
    <location>
        <begin position="286"/>
        <end position="309"/>
    </location>
</feature>
<keyword evidence="1" id="KW-1133">Transmembrane helix</keyword>
<dbReference type="RefSeq" id="WP_109022368.1">
    <property type="nucleotide sequence ID" value="NZ_AP025029.1"/>
</dbReference>
<keyword evidence="5" id="KW-1185">Reference proteome</keyword>
<feature type="signal peptide" evidence="2">
    <location>
        <begin position="1"/>
        <end position="25"/>
    </location>
</feature>
<feature type="chain" id="PRO_5045743387" description="TPM domain-containing protein" evidence="2">
    <location>
        <begin position="26"/>
        <end position="450"/>
    </location>
</feature>
<dbReference type="Gene3D" id="3.10.310.50">
    <property type="match status" value="1"/>
</dbReference>
<keyword evidence="1" id="KW-0812">Transmembrane</keyword>
<keyword evidence="1" id="KW-0472">Membrane</keyword>
<accession>A0ABM7UNT0</accession>
<sequence length="450" mass="52478">MIKKFGFVFCLSAFSLLAQSLPEFADSLPNPISDENSRILDQTGILESSGTKHKLNEVITHLEKETSVEMTVVILPSVDPLVPKQVAIELFRIWGVGKKRKGNGILILHVLDQRRIEMEIGYGLEEKLTDIICKNILEERAIPYFELGAFSVGYESLFDSITGVLKSDHAPFLKVLGESSEKFPKPTEAALDEIPEGLEAYLDPSSESREIWEQRYPIFLYMGILIAMIGYFFLWERRDPWLKHYKESHYWETRFRIWASLFLGFSFVCIIISITSFCYAKWGGDFLPQFIAVPGFFGLVLFFFTFNWFKKFWEDSLQYLPIPCKKCGSKLYPVFDETDREEYLDQNDSKEESLHSYRFIIFKCKLCYAIEKQRKPDYRYEEYSSCPNCKIRSVYEKTKTIHSSTYDKEGEEEVKFKCIYCEYSNIKNRIVPKQIRSTRFFLRGGAGSNH</sequence>
<evidence type="ECO:0000256" key="1">
    <source>
        <dbReference type="SAM" id="Phobius"/>
    </source>
</evidence>
<dbReference type="Pfam" id="PF04536">
    <property type="entry name" value="TPM_phosphatase"/>
    <property type="match status" value="1"/>
</dbReference>
<feature type="transmembrane region" description="Helical" evidence="1">
    <location>
        <begin position="216"/>
        <end position="234"/>
    </location>
</feature>
<name>A0ABM7UNT0_9LEPT</name>
<dbReference type="PANTHER" id="PTHR30373:SF2">
    <property type="entry name" value="UPF0603 PROTEIN YGCG"/>
    <property type="match status" value="1"/>
</dbReference>
<gene>
    <name evidence="4" type="ORF">LPTSP3_g37480</name>
</gene>
<dbReference type="EMBL" id="AP025029">
    <property type="protein sequence ID" value="BDA80818.1"/>
    <property type="molecule type" value="Genomic_DNA"/>
</dbReference>